<keyword evidence="3" id="KW-1185">Reference proteome</keyword>
<protein>
    <submittedName>
        <fullName evidence="2">Uncharacterized protein</fullName>
    </submittedName>
</protein>
<feature type="region of interest" description="Disordered" evidence="1">
    <location>
        <begin position="25"/>
        <end position="49"/>
    </location>
</feature>
<gene>
    <name evidence="2" type="ORF">APZ00_23625</name>
</gene>
<evidence type="ECO:0000313" key="3">
    <source>
        <dbReference type="Proteomes" id="UP000064921"/>
    </source>
</evidence>
<dbReference type="Proteomes" id="UP000064921">
    <property type="component" value="Chromosome"/>
</dbReference>
<evidence type="ECO:0000256" key="1">
    <source>
        <dbReference type="SAM" id="MobiDB-lite"/>
    </source>
</evidence>
<name>A0A0U3PQT5_9HYPH</name>
<accession>A0A0U3PQT5</accession>
<evidence type="ECO:0000313" key="2">
    <source>
        <dbReference type="EMBL" id="ALV29661.1"/>
    </source>
</evidence>
<proteinExistence type="predicted"/>
<reference evidence="2 3" key="1">
    <citation type="submission" date="2015-10" db="EMBL/GenBank/DDBJ databases">
        <title>The world's first case of liver abscess caused by Pannonibacter phragmitetus.</title>
        <authorList>
            <person name="Ming D."/>
            <person name="Wang M."/>
            <person name="Zhou Y."/>
            <person name="Jiang T."/>
            <person name="Hu S."/>
        </authorList>
    </citation>
    <scope>NUCLEOTIDE SEQUENCE [LARGE SCALE GENOMIC DNA]</scope>
    <source>
        <strain evidence="2 3">31801</strain>
    </source>
</reference>
<dbReference type="AlphaFoldDB" id="A0A0U3PQT5"/>
<organism evidence="2 3">
    <name type="scientific">Pannonibacter phragmitetus</name>
    <dbReference type="NCBI Taxonomy" id="121719"/>
    <lineage>
        <taxon>Bacteria</taxon>
        <taxon>Pseudomonadati</taxon>
        <taxon>Pseudomonadota</taxon>
        <taxon>Alphaproteobacteria</taxon>
        <taxon>Hyphomicrobiales</taxon>
        <taxon>Stappiaceae</taxon>
        <taxon>Pannonibacter</taxon>
    </lineage>
</organism>
<dbReference type="KEGG" id="pphr:APZ00_23625"/>
<dbReference type="EMBL" id="CP013068">
    <property type="protein sequence ID" value="ALV29661.1"/>
    <property type="molecule type" value="Genomic_DNA"/>
</dbReference>
<sequence>MAKHRMDPQKKTATPLPQLQGCLLQTVDQPKTDRQRGLPSLQNRRKPEWDWKQALSVQSPRLLASQPGPGTGSLLALLAPVVQHRWGALCILY</sequence>